<dbReference type="InterPro" id="IPR032466">
    <property type="entry name" value="Metal_Hydrolase"/>
</dbReference>
<dbReference type="Gene3D" id="3.20.20.140">
    <property type="entry name" value="Metal-dependent hydrolases"/>
    <property type="match status" value="1"/>
</dbReference>
<dbReference type="Gene3D" id="3.10.310.70">
    <property type="match status" value="1"/>
</dbReference>
<gene>
    <name evidence="2" type="ORF">OBO34_01905</name>
</gene>
<evidence type="ECO:0000313" key="3">
    <source>
        <dbReference type="Proteomes" id="UP001065549"/>
    </source>
</evidence>
<sequence>MKADLVLKSKAIFNGRDKKVFSGAVAIRGNQILCAGEAAEELIGADTRVIDCGDKLVMPAFVDAHTHYFSGAISSSDHMCTEISQSQSEEECAEMIRQYALAHPDEKRIRGMGWFPANWQDAPLPTKASLDAAVPDRPVYLLAADAHTCWLNSKALAEAGITPDMKPKSGSVGVDEEGRMTGLLFEPEAYKPAMDKIMDIEPEIMKEINRDFIAGLNACGITSASEMMGDDYDAATYKKYDSIMRLEEDDELTLRLHIFGRMDGYTDFTKALDMQKRYASEKLRFSGVKGFIDGVTSTFTGLLLEPYADKPETCGIGVPLASWEDNKRYVTAANSYGLPVRLHCIADGSVRMALDLFQASIEKNGRHGLRNTVEHIETIHPDDIPRFAQLDVIPSMQPYHLTLDFNEKIRRVGEERCRWEWPHKTILNHGGQLAFGTDYPVVEYNPFPNIYSAVTRCDDDGNPTGVNPQECIGLDDTLIAYTSGAARAYSRDDIGVLEEGKLADVIVVDRNLFAIAPMEIKDAAVEMTIMDGKIVFER</sequence>
<dbReference type="RefSeq" id="WP_253020588.1">
    <property type="nucleotide sequence ID" value="NZ_JAOSHN010000001.1"/>
</dbReference>
<name>A0A9J6QU46_9FIRM</name>
<proteinExistence type="predicted"/>
<dbReference type="PANTHER" id="PTHR22642:SF2">
    <property type="entry name" value="PROTEIN LONG AFTER FAR-RED 3"/>
    <property type="match status" value="1"/>
</dbReference>
<comment type="caution">
    <text evidence="2">The sequence shown here is derived from an EMBL/GenBank/DDBJ whole genome shotgun (WGS) entry which is preliminary data.</text>
</comment>
<dbReference type="InterPro" id="IPR013108">
    <property type="entry name" value="Amidohydro_3"/>
</dbReference>
<dbReference type="CDD" id="cd01300">
    <property type="entry name" value="YtcJ_like"/>
    <property type="match status" value="1"/>
</dbReference>
<dbReference type="InterPro" id="IPR033932">
    <property type="entry name" value="YtcJ-like"/>
</dbReference>
<dbReference type="Proteomes" id="UP001065549">
    <property type="component" value="Unassembled WGS sequence"/>
</dbReference>
<accession>A0A9J6QU46</accession>
<protein>
    <submittedName>
        <fullName evidence="2">Amidohydrolase</fullName>
    </submittedName>
</protein>
<dbReference type="InterPro" id="IPR011059">
    <property type="entry name" value="Metal-dep_hydrolase_composite"/>
</dbReference>
<dbReference type="PANTHER" id="PTHR22642">
    <property type="entry name" value="IMIDAZOLONEPROPIONASE"/>
    <property type="match status" value="1"/>
</dbReference>
<evidence type="ECO:0000313" key="2">
    <source>
        <dbReference type="EMBL" id="MCU7377102.1"/>
    </source>
</evidence>
<dbReference type="AlphaFoldDB" id="A0A9J6QU46"/>
<organism evidence="2 3">
    <name type="scientific">Hominibacterium faecale</name>
    <dbReference type="NCBI Taxonomy" id="2839743"/>
    <lineage>
        <taxon>Bacteria</taxon>
        <taxon>Bacillati</taxon>
        <taxon>Bacillota</taxon>
        <taxon>Clostridia</taxon>
        <taxon>Peptostreptococcales</taxon>
        <taxon>Anaerovoracaceae</taxon>
        <taxon>Hominibacterium</taxon>
    </lineage>
</organism>
<evidence type="ECO:0000259" key="1">
    <source>
        <dbReference type="Pfam" id="PF07969"/>
    </source>
</evidence>
<dbReference type="Gene3D" id="2.30.40.10">
    <property type="entry name" value="Urease, subunit C, domain 1"/>
    <property type="match status" value="1"/>
</dbReference>
<reference evidence="2" key="1">
    <citation type="submission" date="2022-09" db="EMBL/GenBank/DDBJ databases">
        <title>Culturomic study of gut microbiota in children with autism spectrum disorder.</title>
        <authorList>
            <person name="Efimov B.A."/>
            <person name="Chaplin A.V."/>
            <person name="Sokolova S.R."/>
            <person name="Pikina A.P."/>
            <person name="Korzhanova M."/>
            <person name="Belova V."/>
            <person name="Korostin D."/>
        </authorList>
    </citation>
    <scope>NUCLEOTIDE SEQUENCE</scope>
    <source>
        <strain evidence="2">ASD5510</strain>
    </source>
</reference>
<dbReference type="SUPFAM" id="SSF51556">
    <property type="entry name" value="Metallo-dependent hydrolases"/>
    <property type="match status" value="1"/>
</dbReference>
<dbReference type="Pfam" id="PF07969">
    <property type="entry name" value="Amidohydro_3"/>
    <property type="match status" value="1"/>
</dbReference>
<feature type="domain" description="Amidohydrolase 3" evidence="1">
    <location>
        <begin position="48"/>
        <end position="536"/>
    </location>
</feature>
<dbReference type="GO" id="GO:0016810">
    <property type="term" value="F:hydrolase activity, acting on carbon-nitrogen (but not peptide) bonds"/>
    <property type="evidence" value="ECO:0007669"/>
    <property type="project" value="InterPro"/>
</dbReference>
<dbReference type="SUPFAM" id="SSF51338">
    <property type="entry name" value="Composite domain of metallo-dependent hydrolases"/>
    <property type="match status" value="1"/>
</dbReference>
<dbReference type="EMBL" id="JAOSHN010000001">
    <property type="protein sequence ID" value="MCU7377102.1"/>
    <property type="molecule type" value="Genomic_DNA"/>
</dbReference>
<keyword evidence="3" id="KW-1185">Reference proteome</keyword>